<evidence type="ECO:0000313" key="2">
    <source>
        <dbReference type="Proteomes" id="UP000590740"/>
    </source>
</evidence>
<proteinExistence type="predicted"/>
<sequence length="128" mass="14154">MGADQTAEIRPALRELFDAVANNESNADTLCVTFTVPEHPEIWVQVMNGTINAAYPRSSDPTDFLHSTKLPAIPGLRLESWQANQYATWLFSSCGVDSLAEFIDLLFTALHSSLADDYSIDVVIEYLS</sequence>
<name>A0A7W8DM81_9BACT</name>
<accession>A0A7W8DM81</accession>
<keyword evidence="2" id="KW-1185">Reference proteome</keyword>
<gene>
    <name evidence="1" type="ORF">HNQ65_004231</name>
</gene>
<dbReference type="RefSeq" id="WP_184342615.1">
    <property type="nucleotide sequence ID" value="NZ_JACHIG010000010.1"/>
</dbReference>
<evidence type="ECO:0000313" key="1">
    <source>
        <dbReference type="EMBL" id="MBB5034626.1"/>
    </source>
</evidence>
<dbReference type="Proteomes" id="UP000590740">
    <property type="component" value="Unassembled WGS sequence"/>
</dbReference>
<organism evidence="1 2">
    <name type="scientific">Prosthecobacter vanneervenii</name>
    <dbReference type="NCBI Taxonomy" id="48466"/>
    <lineage>
        <taxon>Bacteria</taxon>
        <taxon>Pseudomonadati</taxon>
        <taxon>Verrucomicrobiota</taxon>
        <taxon>Verrucomicrobiia</taxon>
        <taxon>Verrucomicrobiales</taxon>
        <taxon>Verrucomicrobiaceae</taxon>
        <taxon>Prosthecobacter</taxon>
    </lineage>
</organism>
<dbReference type="AlphaFoldDB" id="A0A7W8DM81"/>
<reference evidence="1 2" key="1">
    <citation type="submission" date="2020-08" db="EMBL/GenBank/DDBJ databases">
        <title>Genomic Encyclopedia of Type Strains, Phase IV (KMG-IV): sequencing the most valuable type-strain genomes for metagenomic binning, comparative biology and taxonomic classification.</title>
        <authorList>
            <person name="Goeker M."/>
        </authorList>
    </citation>
    <scope>NUCLEOTIDE SEQUENCE [LARGE SCALE GENOMIC DNA]</scope>
    <source>
        <strain evidence="1 2">DSM 12252</strain>
    </source>
</reference>
<protein>
    <submittedName>
        <fullName evidence="1">Uncharacterized protein</fullName>
    </submittedName>
</protein>
<dbReference type="EMBL" id="JACHIG010000010">
    <property type="protein sequence ID" value="MBB5034626.1"/>
    <property type="molecule type" value="Genomic_DNA"/>
</dbReference>
<comment type="caution">
    <text evidence="1">The sequence shown here is derived from an EMBL/GenBank/DDBJ whole genome shotgun (WGS) entry which is preliminary data.</text>
</comment>